<dbReference type="GO" id="GO:0005737">
    <property type="term" value="C:cytoplasm"/>
    <property type="evidence" value="ECO:0007669"/>
    <property type="project" value="UniProtKB-SubCell"/>
</dbReference>
<feature type="domain" description="PTS EIIA type-2" evidence="11">
    <location>
        <begin position="5"/>
        <end position="148"/>
    </location>
</feature>
<dbReference type="HOGENOM" id="CLU_072531_2_0_9"/>
<evidence type="ECO:0000256" key="6">
    <source>
        <dbReference type="ARBA" id="ARBA00022683"/>
    </source>
</evidence>
<evidence type="ECO:0000256" key="2">
    <source>
        <dbReference type="ARBA" id="ARBA00022448"/>
    </source>
</evidence>
<dbReference type="GO" id="GO:0016301">
    <property type="term" value="F:kinase activity"/>
    <property type="evidence" value="ECO:0007669"/>
    <property type="project" value="UniProtKB-KW"/>
</dbReference>
<evidence type="ECO:0000256" key="8">
    <source>
        <dbReference type="ARBA" id="ARBA00037387"/>
    </source>
</evidence>
<dbReference type="AlphaFoldDB" id="H3NRB8"/>
<dbReference type="EMBL" id="AGEI01000039">
    <property type="protein sequence ID" value="EHR31636.1"/>
    <property type="molecule type" value="Genomic_DNA"/>
</dbReference>
<evidence type="ECO:0000256" key="3">
    <source>
        <dbReference type="ARBA" id="ARBA00022490"/>
    </source>
</evidence>
<dbReference type="Pfam" id="PF00359">
    <property type="entry name" value="PTS_EIIA_2"/>
    <property type="match status" value="1"/>
</dbReference>
<evidence type="ECO:0000259" key="11">
    <source>
        <dbReference type="PROSITE" id="PS51094"/>
    </source>
</evidence>
<dbReference type="InterPro" id="IPR051351">
    <property type="entry name" value="Ascorbate-PTS_EIIA_comp"/>
</dbReference>
<evidence type="ECO:0000256" key="5">
    <source>
        <dbReference type="ARBA" id="ARBA00022679"/>
    </source>
</evidence>
<keyword evidence="2" id="KW-0813">Transport</keyword>
<evidence type="ECO:0000313" key="13">
    <source>
        <dbReference type="Proteomes" id="UP000004191"/>
    </source>
</evidence>
<dbReference type="Gene3D" id="3.40.930.10">
    <property type="entry name" value="Mannitol-specific EII, Chain A"/>
    <property type="match status" value="1"/>
</dbReference>
<dbReference type="PANTHER" id="PTHR36203:SF1">
    <property type="entry name" value="ASCORBATE-SPECIFIC PTS SYSTEM EIIA COMPONENT"/>
    <property type="match status" value="1"/>
</dbReference>
<dbReference type="GO" id="GO:0009401">
    <property type="term" value="P:phosphoenolpyruvate-dependent sugar phosphotransferase system"/>
    <property type="evidence" value="ECO:0007669"/>
    <property type="project" value="UniProtKB-KW"/>
</dbReference>
<keyword evidence="4" id="KW-0597">Phosphoprotein</keyword>
<dbReference type="InterPro" id="IPR016152">
    <property type="entry name" value="PTrfase/Anion_transptr"/>
</dbReference>
<reference evidence="12 13" key="1">
    <citation type="submission" date="2012-01" db="EMBL/GenBank/DDBJ databases">
        <title>The Genome Sequence of Helcococcus kunzii ATCC 51366.</title>
        <authorList>
            <consortium name="The Broad Institute Genome Sequencing Platform"/>
            <person name="Earl A."/>
            <person name="Ward D."/>
            <person name="Feldgarden M."/>
            <person name="Gevers D."/>
            <person name="Huys G."/>
            <person name="Young S.K."/>
            <person name="Zeng Q."/>
            <person name="Gargeya S."/>
            <person name="Fitzgerald M."/>
            <person name="Haas B."/>
            <person name="Abouelleil A."/>
            <person name="Alvarado L."/>
            <person name="Arachchi H.M."/>
            <person name="Berlin A."/>
            <person name="Chapman S.B."/>
            <person name="Gearin G."/>
            <person name="Goldberg J."/>
            <person name="Griggs A."/>
            <person name="Gujja S."/>
            <person name="Hansen M."/>
            <person name="Heiman D."/>
            <person name="Howarth C."/>
            <person name="Larimer J."/>
            <person name="Lui A."/>
            <person name="MacDonald P.J.P."/>
            <person name="McCowen C."/>
            <person name="Montmayeur A."/>
            <person name="Murphy C."/>
            <person name="Neiman D."/>
            <person name="Pearson M."/>
            <person name="Priest M."/>
            <person name="Roberts A."/>
            <person name="Saif S."/>
            <person name="Shea T."/>
            <person name="Sisk P."/>
            <person name="Stolte C."/>
            <person name="Sykes S."/>
            <person name="Wortman J."/>
            <person name="Nusbaum C."/>
            <person name="Birren B."/>
        </authorList>
    </citation>
    <scope>NUCLEOTIDE SEQUENCE [LARGE SCALE GENOMIC DNA]</scope>
    <source>
        <strain evidence="12 13">ATCC 51366</strain>
    </source>
</reference>
<proteinExistence type="predicted"/>
<organism evidence="12 13">
    <name type="scientific">Helcococcus kunzii ATCC 51366</name>
    <dbReference type="NCBI Taxonomy" id="883114"/>
    <lineage>
        <taxon>Bacteria</taxon>
        <taxon>Bacillati</taxon>
        <taxon>Bacillota</taxon>
        <taxon>Tissierellia</taxon>
        <taxon>Tissierellales</taxon>
        <taxon>Peptoniphilaceae</taxon>
        <taxon>Helcococcus</taxon>
    </lineage>
</organism>
<gene>
    <name evidence="12" type="ORF">HMPREF9709_01879</name>
</gene>
<dbReference type="PANTHER" id="PTHR36203">
    <property type="entry name" value="ASCORBATE-SPECIFIC PTS SYSTEM EIIA COMPONENT"/>
    <property type="match status" value="1"/>
</dbReference>
<name>H3NRB8_9FIRM</name>
<dbReference type="OrthoDB" id="369398at2"/>
<evidence type="ECO:0000256" key="1">
    <source>
        <dbReference type="ARBA" id="ARBA00004496"/>
    </source>
</evidence>
<dbReference type="GeneID" id="96999782"/>
<dbReference type="eggNOG" id="COG1762">
    <property type="taxonomic scope" value="Bacteria"/>
</dbReference>
<keyword evidence="3" id="KW-0963">Cytoplasm</keyword>
<accession>H3NRB8</accession>
<evidence type="ECO:0000256" key="4">
    <source>
        <dbReference type="ARBA" id="ARBA00022553"/>
    </source>
</evidence>
<keyword evidence="7" id="KW-0418">Kinase</keyword>
<sequence>MYTLKDISLEDIELSLKAVDWKEAIIKASQEFLKRGYITQNYIDSMINSVVEHGPYIVLSENIALAHARPEDGAVKTGLYFTTLENSIEFGAEEFDPVKMIIVLSAEDSEGHLDLLMELSSILEDRTLVDNLIKQKDKKEFLKLIKGAIE</sequence>
<dbReference type="Proteomes" id="UP000004191">
    <property type="component" value="Unassembled WGS sequence"/>
</dbReference>
<keyword evidence="13" id="KW-1185">Reference proteome</keyword>
<comment type="function">
    <text evidence="8">The phosphoenolpyruvate-dependent sugar phosphotransferase system (sugar PTS), a major carbohydrate active transport system, catalyzes the phosphorylation of incoming sugar substrates concomitantly with their translocation across the cell membrane. The enzyme II UlaABC PTS system is involved in ascorbate transport.</text>
</comment>
<evidence type="ECO:0000256" key="9">
    <source>
        <dbReference type="ARBA" id="ARBA00041175"/>
    </source>
</evidence>
<dbReference type="SUPFAM" id="SSF55804">
    <property type="entry name" value="Phoshotransferase/anion transport protein"/>
    <property type="match status" value="1"/>
</dbReference>
<comment type="caution">
    <text evidence="12">The sequence shown here is derived from an EMBL/GenBank/DDBJ whole genome shotgun (WGS) entry which is preliminary data.</text>
</comment>
<dbReference type="InterPro" id="IPR002178">
    <property type="entry name" value="PTS_EIIA_type-2_dom"/>
</dbReference>
<evidence type="ECO:0000313" key="12">
    <source>
        <dbReference type="EMBL" id="EHR31636.1"/>
    </source>
</evidence>
<evidence type="ECO:0000256" key="10">
    <source>
        <dbReference type="ARBA" id="ARBA00042072"/>
    </source>
</evidence>
<dbReference type="PROSITE" id="PS51094">
    <property type="entry name" value="PTS_EIIA_TYPE_2"/>
    <property type="match status" value="1"/>
</dbReference>
<dbReference type="RefSeq" id="WP_005399391.1">
    <property type="nucleotide sequence ID" value="NZ_JH601089.1"/>
</dbReference>
<protein>
    <recommendedName>
        <fullName evidence="9">Ascorbate-specific PTS system EIIA component</fullName>
    </recommendedName>
    <alternativeName>
        <fullName evidence="10">Ascorbate-specific phosphotransferase enzyme IIA component</fullName>
    </alternativeName>
</protein>
<keyword evidence="6" id="KW-0598">Phosphotransferase system</keyword>
<evidence type="ECO:0000256" key="7">
    <source>
        <dbReference type="ARBA" id="ARBA00022777"/>
    </source>
</evidence>
<dbReference type="STRING" id="883114.HMPREF9709_01879"/>
<dbReference type="CDD" id="cd00211">
    <property type="entry name" value="PTS_IIA_fru"/>
    <property type="match status" value="1"/>
</dbReference>
<comment type="subcellular location">
    <subcellularLocation>
        <location evidence="1">Cytoplasm</location>
    </subcellularLocation>
</comment>
<keyword evidence="5" id="KW-0808">Transferase</keyword>